<keyword evidence="3" id="KW-1185">Reference proteome</keyword>
<comment type="caution">
    <text evidence="2">The sequence shown here is derived from an EMBL/GenBank/DDBJ whole genome shotgun (WGS) entry which is preliminary data.</text>
</comment>
<name>A0A1E3JI65_9TREE</name>
<evidence type="ECO:0000313" key="2">
    <source>
        <dbReference type="EMBL" id="ODO00538.1"/>
    </source>
</evidence>
<dbReference type="EMBL" id="AWGH01000007">
    <property type="protein sequence ID" value="ODO00538.1"/>
    <property type="molecule type" value="Genomic_DNA"/>
</dbReference>
<feature type="region of interest" description="Disordered" evidence="1">
    <location>
        <begin position="22"/>
        <end position="42"/>
    </location>
</feature>
<dbReference type="Proteomes" id="UP000094819">
    <property type="component" value="Unassembled WGS sequence"/>
</dbReference>
<dbReference type="AlphaFoldDB" id="A0A1E3JI65"/>
<evidence type="ECO:0000256" key="1">
    <source>
        <dbReference type="SAM" id="MobiDB-lite"/>
    </source>
</evidence>
<organism evidence="2 3">
    <name type="scientific">Cryptococcus wingfieldii CBS 7118</name>
    <dbReference type="NCBI Taxonomy" id="1295528"/>
    <lineage>
        <taxon>Eukaryota</taxon>
        <taxon>Fungi</taxon>
        <taxon>Dikarya</taxon>
        <taxon>Basidiomycota</taxon>
        <taxon>Agaricomycotina</taxon>
        <taxon>Tremellomycetes</taxon>
        <taxon>Tremellales</taxon>
        <taxon>Cryptococcaceae</taxon>
        <taxon>Cryptococcus</taxon>
    </lineage>
</organism>
<protein>
    <submittedName>
        <fullName evidence="2">Uncharacterized protein</fullName>
    </submittedName>
</protein>
<gene>
    <name evidence="2" type="ORF">L198_02857</name>
</gene>
<reference evidence="2 3" key="1">
    <citation type="submission" date="2016-06" db="EMBL/GenBank/DDBJ databases">
        <title>Evolution of pathogenesis and genome organization in the Tremellales.</title>
        <authorList>
            <person name="Cuomo C."/>
            <person name="Litvintseva A."/>
            <person name="Heitman J."/>
            <person name="Chen Y."/>
            <person name="Sun S."/>
            <person name="Springer D."/>
            <person name="Dromer F."/>
            <person name="Young S."/>
            <person name="Zeng Q."/>
            <person name="Chapman S."/>
            <person name="Gujja S."/>
            <person name="Saif S."/>
            <person name="Birren B."/>
        </authorList>
    </citation>
    <scope>NUCLEOTIDE SEQUENCE [LARGE SCALE GENOMIC DNA]</scope>
    <source>
        <strain evidence="2 3">CBS 7118</strain>
    </source>
</reference>
<dbReference type="RefSeq" id="XP_019032730.1">
    <property type="nucleotide sequence ID" value="XM_019174998.1"/>
</dbReference>
<evidence type="ECO:0000313" key="3">
    <source>
        <dbReference type="Proteomes" id="UP000094819"/>
    </source>
</evidence>
<proteinExistence type="predicted"/>
<dbReference type="GeneID" id="30192070"/>
<sequence length="141" mass="16090">MDHAIEQDLKLEELFANERRRNEEARKRAQMQASNPPSQPSTITIPANWKLRLTAALAYLAAFPAGHSWSFDKNRDFLRGMYEEVKVLYLLRESDALKISALVANLEIELMTFEGNPACGRRCVEAVELGIKHLKCIVNFQ</sequence>
<accession>A0A1E3JI65</accession>
<feature type="compositionally biased region" description="Polar residues" evidence="1">
    <location>
        <begin position="31"/>
        <end position="42"/>
    </location>
</feature>